<dbReference type="InterPro" id="IPR036237">
    <property type="entry name" value="Xyl_isomerase-like_sf"/>
</dbReference>
<accession>A0A2N5E183</accession>
<dbReference type="InterPro" id="IPR050312">
    <property type="entry name" value="IolE/XylAMocC-like"/>
</dbReference>
<gene>
    <name evidence="2" type="ORF">CYR32_12790</name>
</gene>
<protein>
    <recommendedName>
        <fullName evidence="1">Xylose isomerase-like TIM barrel domain-containing protein</fullName>
    </recommendedName>
</protein>
<sequence length="289" mass="31502">MDFAHIQQCSCKIPGSEKMQLATVSWPLGVNNVDTMMAHAAALRLPGVQYCGDPRQCPAERVKRAAAAHNIRIIAIDPLDCAPPRASQATPDQAIAFYHTLVDYARDTGSGALTLQGLSQWTKQAANTQAAYAQLVECVREVAAYAQEQGVSLLYEVCNHYEVPLIHTAQACLAMLDEVGSDAIRIILDSFHMNINEPSPVQAILAVGDRLGMYHISDSNRAGIGSGNIDFLAQYRALKQIGFSGDVAIELVLPHLTPMTPPQTESDRRRLDAEIRRSAAVWQALAIER</sequence>
<dbReference type="EMBL" id="PJZH01000012">
    <property type="protein sequence ID" value="PLR34083.1"/>
    <property type="molecule type" value="Genomic_DNA"/>
</dbReference>
<proteinExistence type="predicted"/>
<evidence type="ECO:0000313" key="2">
    <source>
        <dbReference type="EMBL" id="PLR34083.1"/>
    </source>
</evidence>
<comment type="caution">
    <text evidence="2">The sequence shown here is derived from an EMBL/GenBank/DDBJ whole genome shotgun (WGS) entry which is preliminary data.</text>
</comment>
<feature type="domain" description="Xylose isomerase-like TIM barrel" evidence="1">
    <location>
        <begin position="52"/>
        <end position="255"/>
    </location>
</feature>
<dbReference type="Pfam" id="PF01261">
    <property type="entry name" value="AP_endonuc_2"/>
    <property type="match status" value="1"/>
</dbReference>
<reference evidence="2 3" key="1">
    <citation type="submission" date="2017-12" db="EMBL/GenBank/DDBJ databases">
        <title>Characterization of six clinical isolates of Enterochimera gen. nov., a novel genus of the Yersiniaciae family and the three species Enterochimera arupensis sp. nov., Enterochimera coloradensis sp. nov, and Enterochimera californica sp. nov.</title>
        <authorList>
            <person name="Rossi A."/>
            <person name="Fisher M."/>
        </authorList>
    </citation>
    <scope>NUCLEOTIDE SEQUENCE [LARGE SCALE GENOMIC DNA]</scope>
    <source>
        <strain evidence="3">2016-Iso4</strain>
    </source>
</reference>
<dbReference type="Gene3D" id="3.20.20.150">
    <property type="entry name" value="Divalent-metal-dependent TIM barrel enzymes"/>
    <property type="match status" value="1"/>
</dbReference>
<evidence type="ECO:0000313" key="3">
    <source>
        <dbReference type="Proteomes" id="UP000234503"/>
    </source>
</evidence>
<evidence type="ECO:0000259" key="1">
    <source>
        <dbReference type="Pfam" id="PF01261"/>
    </source>
</evidence>
<keyword evidence="3" id="KW-1185">Reference proteome</keyword>
<dbReference type="PANTHER" id="PTHR12110">
    <property type="entry name" value="HYDROXYPYRUVATE ISOMERASE"/>
    <property type="match status" value="1"/>
</dbReference>
<dbReference type="InterPro" id="IPR013022">
    <property type="entry name" value="Xyl_isomerase-like_TIM-brl"/>
</dbReference>
<dbReference type="Proteomes" id="UP000234503">
    <property type="component" value="Unassembled WGS sequence"/>
</dbReference>
<dbReference type="SUPFAM" id="SSF51658">
    <property type="entry name" value="Xylose isomerase-like"/>
    <property type="match status" value="1"/>
</dbReference>
<dbReference type="PANTHER" id="PTHR12110:SF41">
    <property type="entry name" value="INOSOSE DEHYDRATASE"/>
    <property type="match status" value="1"/>
</dbReference>
<organism evidence="2 3">
    <name type="scientific">Chimaeribacter coloradensis</name>
    <dbReference type="NCBI Taxonomy" id="2060068"/>
    <lineage>
        <taxon>Bacteria</taxon>
        <taxon>Pseudomonadati</taxon>
        <taxon>Pseudomonadota</taxon>
        <taxon>Gammaproteobacteria</taxon>
        <taxon>Enterobacterales</taxon>
        <taxon>Yersiniaceae</taxon>
        <taxon>Chimaeribacter</taxon>
    </lineage>
</organism>
<name>A0A2N5E183_9GAMM</name>
<dbReference type="AlphaFoldDB" id="A0A2N5E183"/>
<dbReference type="OrthoDB" id="9786584at2"/>